<reference evidence="9" key="1">
    <citation type="submission" date="2023-01" db="EMBL/GenBank/DDBJ databases">
        <title>Metagenome sequencing of chrysophaentin producing Chrysophaeum taylorii.</title>
        <authorList>
            <person name="Davison J."/>
            <person name="Bewley C."/>
        </authorList>
    </citation>
    <scope>NUCLEOTIDE SEQUENCE</scope>
    <source>
        <strain evidence="9">NIES-1699</strain>
    </source>
</reference>
<dbReference type="PIRSF" id="PIRSF006060">
    <property type="entry name" value="AA_transporter"/>
    <property type="match status" value="1"/>
</dbReference>
<feature type="transmembrane region" description="Helical" evidence="8">
    <location>
        <begin position="398"/>
        <end position="417"/>
    </location>
</feature>
<dbReference type="PANTHER" id="PTHR45826">
    <property type="entry name" value="POLYAMINE TRANSPORTER PUT1"/>
    <property type="match status" value="1"/>
</dbReference>
<evidence type="ECO:0000256" key="2">
    <source>
        <dbReference type="ARBA" id="ARBA00022448"/>
    </source>
</evidence>
<evidence type="ECO:0000256" key="6">
    <source>
        <dbReference type="ARBA" id="ARBA00023136"/>
    </source>
</evidence>
<organism evidence="9 10">
    <name type="scientific">Chrysophaeum taylorii</name>
    <dbReference type="NCBI Taxonomy" id="2483200"/>
    <lineage>
        <taxon>Eukaryota</taxon>
        <taxon>Sar</taxon>
        <taxon>Stramenopiles</taxon>
        <taxon>Ochrophyta</taxon>
        <taxon>Pelagophyceae</taxon>
        <taxon>Pelagomonadales</taxon>
        <taxon>Pelagomonadaceae</taxon>
        <taxon>Chrysophaeum</taxon>
    </lineage>
</organism>
<keyword evidence="6 8" id="KW-0472">Membrane</keyword>
<keyword evidence="10" id="KW-1185">Reference proteome</keyword>
<dbReference type="GO" id="GO:0015203">
    <property type="term" value="F:polyamine transmembrane transporter activity"/>
    <property type="evidence" value="ECO:0007669"/>
    <property type="project" value="UniProtKB-ARBA"/>
</dbReference>
<dbReference type="AlphaFoldDB" id="A0AAD7UNJ0"/>
<dbReference type="InterPro" id="IPR002293">
    <property type="entry name" value="AA/rel_permease1"/>
</dbReference>
<evidence type="ECO:0000256" key="7">
    <source>
        <dbReference type="ARBA" id="ARBA00024041"/>
    </source>
</evidence>
<dbReference type="Proteomes" id="UP001230188">
    <property type="component" value="Unassembled WGS sequence"/>
</dbReference>
<keyword evidence="2" id="KW-0813">Transport</keyword>
<evidence type="ECO:0000256" key="1">
    <source>
        <dbReference type="ARBA" id="ARBA00004651"/>
    </source>
</evidence>
<dbReference type="EMBL" id="JAQMWT010000057">
    <property type="protein sequence ID" value="KAJ8612132.1"/>
    <property type="molecule type" value="Genomic_DNA"/>
</dbReference>
<feature type="transmembrane region" description="Helical" evidence="8">
    <location>
        <begin position="149"/>
        <end position="168"/>
    </location>
</feature>
<evidence type="ECO:0000256" key="8">
    <source>
        <dbReference type="SAM" id="Phobius"/>
    </source>
</evidence>
<keyword evidence="4 8" id="KW-0812">Transmembrane</keyword>
<evidence type="ECO:0000256" key="3">
    <source>
        <dbReference type="ARBA" id="ARBA00022475"/>
    </source>
</evidence>
<dbReference type="Pfam" id="PF13520">
    <property type="entry name" value="AA_permease_2"/>
    <property type="match status" value="1"/>
</dbReference>
<keyword evidence="3" id="KW-1003">Cell membrane</keyword>
<accession>A0AAD7UNJ0</accession>
<dbReference type="Gene3D" id="1.20.1740.10">
    <property type="entry name" value="Amino acid/polyamine transporter I"/>
    <property type="match status" value="1"/>
</dbReference>
<protein>
    <submittedName>
        <fullName evidence="9">Uncharacterized protein</fullName>
    </submittedName>
</protein>
<sequence>MLSTTGLVALTFFSVTGGPFGQELVVKAAGPLFAILGYLGFSLAWSVPEALMTAELSSAFPEAAGFAAWTNAAFGPLAAWIDAWCSWVSGVVDNALYPILLLKYLEQVTDVFSGDDSSALVARWTFTLGFVAVLTYLCHRGLDLTGRSAIALSYFVLAPFAVFCVVAAPRVRPARWFRVRADHHGTIRLRPWINNLFWNVNYYDSASAWAAEVDKDKWGSAMAASVALCTCASILPMLAATGASDRTYHDYHNGAYVDVARDLAGPWLARWIVVSAAVANVGLFVSEMSSDAYQLMGMAERGLLPAALAKKSPTRGTPTSAILLSACGVLALHSLTFEAIIATENLLYVCSMLLELAAFVQLRRKSPEFSRFSPRALLIFCLPASVLLLLVAAVQPPLVWMVAGALFLLGLLVYAVIGRTRRSNACGLHYKDLHEDWTAPRGTLASLCGWDDRFPSDARRADTTTDPLHSSSSSSAAAAAAAASREPLVRDLSTALV</sequence>
<dbReference type="GO" id="GO:0005886">
    <property type="term" value="C:plasma membrane"/>
    <property type="evidence" value="ECO:0007669"/>
    <property type="project" value="UniProtKB-SubCell"/>
</dbReference>
<evidence type="ECO:0000313" key="10">
    <source>
        <dbReference type="Proteomes" id="UP001230188"/>
    </source>
</evidence>
<dbReference type="PANTHER" id="PTHR45826:SF2">
    <property type="entry name" value="AMINO ACID TRANSPORTER"/>
    <property type="match status" value="1"/>
</dbReference>
<feature type="transmembrane region" description="Helical" evidence="8">
    <location>
        <begin position="117"/>
        <end position="137"/>
    </location>
</feature>
<feature type="transmembrane region" description="Helical" evidence="8">
    <location>
        <begin position="221"/>
        <end position="243"/>
    </location>
</feature>
<proteinExistence type="inferred from homology"/>
<feature type="transmembrane region" description="Helical" evidence="8">
    <location>
        <begin position="374"/>
        <end position="392"/>
    </location>
</feature>
<name>A0AAD7UNJ0_9STRA</name>
<comment type="subcellular location">
    <subcellularLocation>
        <location evidence="1">Cell membrane</location>
        <topology evidence="1">Multi-pass membrane protein</topology>
    </subcellularLocation>
</comment>
<evidence type="ECO:0000256" key="5">
    <source>
        <dbReference type="ARBA" id="ARBA00022989"/>
    </source>
</evidence>
<gene>
    <name evidence="9" type="ORF">CTAYLR_002439</name>
</gene>
<evidence type="ECO:0000313" key="9">
    <source>
        <dbReference type="EMBL" id="KAJ8612132.1"/>
    </source>
</evidence>
<evidence type="ECO:0000256" key="4">
    <source>
        <dbReference type="ARBA" id="ARBA00022692"/>
    </source>
</evidence>
<comment type="similarity">
    <text evidence="7">Belongs to the amino acid-polyamine-organocation (APC) superfamily. Polyamine:cation symporter (PHS) (TC 2.A.3.12) family.</text>
</comment>
<dbReference type="InterPro" id="IPR044566">
    <property type="entry name" value="RMV1-like"/>
</dbReference>
<comment type="caution">
    <text evidence="9">The sequence shown here is derived from an EMBL/GenBank/DDBJ whole genome shotgun (WGS) entry which is preliminary data.</text>
</comment>
<feature type="transmembrane region" description="Helical" evidence="8">
    <location>
        <begin position="267"/>
        <end position="286"/>
    </location>
</feature>
<keyword evidence="5 8" id="KW-1133">Transmembrane helix</keyword>